<evidence type="ECO:0000259" key="2">
    <source>
        <dbReference type="Pfam" id="PF23843"/>
    </source>
</evidence>
<dbReference type="EMBL" id="CAADFN010000001">
    <property type="protein sequence ID" value="VFK12783.1"/>
    <property type="molecule type" value="Genomic_DNA"/>
</dbReference>
<sequence length="69" mass="7453">MANIKLRVIGGSVTHNGKDYRQGDALSIPEADAKRLIELGVCERAKTAKPVEDPPPEETPEENPEEGGQ</sequence>
<dbReference type="InterPro" id="IPR055634">
    <property type="entry name" value="DUF7210"/>
</dbReference>
<proteinExistence type="predicted"/>
<dbReference type="Pfam" id="PF23843">
    <property type="entry name" value="DUF7210"/>
    <property type="match status" value="1"/>
</dbReference>
<protein>
    <recommendedName>
        <fullName evidence="2">DUF7210 domain-containing protein</fullName>
    </recommendedName>
</protein>
<evidence type="ECO:0000313" key="3">
    <source>
        <dbReference type="EMBL" id="VFK12783.1"/>
    </source>
</evidence>
<feature type="domain" description="DUF7210" evidence="2">
    <location>
        <begin position="12"/>
        <end position="41"/>
    </location>
</feature>
<name>A0A450W6U8_9GAMM</name>
<organism evidence="3">
    <name type="scientific">Candidatus Kentrum sp. LFY</name>
    <dbReference type="NCBI Taxonomy" id="2126342"/>
    <lineage>
        <taxon>Bacteria</taxon>
        <taxon>Pseudomonadati</taxon>
        <taxon>Pseudomonadota</taxon>
        <taxon>Gammaproteobacteria</taxon>
        <taxon>Candidatus Kentrum</taxon>
    </lineage>
</organism>
<dbReference type="AlphaFoldDB" id="A0A450W6U8"/>
<gene>
    <name evidence="3" type="ORF">BECKLFY1418C_GA0070996_100185</name>
</gene>
<accession>A0A450W6U8</accession>
<feature type="compositionally biased region" description="Acidic residues" evidence="1">
    <location>
        <begin position="54"/>
        <end position="69"/>
    </location>
</feature>
<feature type="region of interest" description="Disordered" evidence="1">
    <location>
        <begin position="45"/>
        <end position="69"/>
    </location>
</feature>
<evidence type="ECO:0000256" key="1">
    <source>
        <dbReference type="SAM" id="MobiDB-lite"/>
    </source>
</evidence>
<reference evidence="3" key="1">
    <citation type="submission" date="2019-02" db="EMBL/GenBank/DDBJ databases">
        <authorList>
            <person name="Gruber-Vodicka R. H."/>
            <person name="Seah K. B. B."/>
        </authorList>
    </citation>
    <scope>NUCLEOTIDE SEQUENCE</scope>
    <source>
        <strain evidence="3">BECK_BY7</strain>
    </source>
</reference>